<evidence type="ECO:0000256" key="2">
    <source>
        <dbReference type="ARBA" id="ARBA00012925"/>
    </source>
</evidence>
<dbReference type="PANTHER" id="PTHR11002:SF76">
    <property type="entry name" value="CARBONIC ANHYDRASE"/>
    <property type="match status" value="1"/>
</dbReference>
<comment type="similarity">
    <text evidence="1 8">Belongs to the beta-class carbonic anhydrase family.</text>
</comment>
<dbReference type="Proteomes" id="UP000750711">
    <property type="component" value="Unassembled WGS sequence"/>
</dbReference>
<dbReference type="GO" id="GO:0004089">
    <property type="term" value="F:carbonate dehydratase activity"/>
    <property type="evidence" value="ECO:0007669"/>
    <property type="project" value="UniProtKB-UniRule"/>
</dbReference>
<dbReference type="InterPro" id="IPR036874">
    <property type="entry name" value="Carbonic_anhydrase_sf"/>
</dbReference>
<dbReference type="GO" id="GO:0008270">
    <property type="term" value="F:zinc ion binding"/>
    <property type="evidence" value="ECO:0007669"/>
    <property type="project" value="UniProtKB-UniRule"/>
</dbReference>
<dbReference type="PANTHER" id="PTHR11002">
    <property type="entry name" value="CARBONIC ANHYDRASE"/>
    <property type="match status" value="1"/>
</dbReference>
<feature type="binding site" evidence="7">
    <location>
        <position position="107"/>
    </location>
    <ligand>
        <name>Zn(2+)</name>
        <dbReference type="ChEBI" id="CHEBI:29105"/>
    </ligand>
</feature>
<evidence type="ECO:0000256" key="8">
    <source>
        <dbReference type="RuleBase" id="RU003956"/>
    </source>
</evidence>
<proteinExistence type="inferred from homology"/>
<dbReference type="SMART" id="SM00947">
    <property type="entry name" value="Pro_CA"/>
    <property type="match status" value="1"/>
</dbReference>
<organism evidence="9 10">
    <name type="scientific">Trichoglossum hirsutum</name>
    <dbReference type="NCBI Taxonomy" id="265104"/>
    <lineage>
        <taxon>Eukaryota</taxon>
        <taxon>Fungi</taxon>
        <taxon>Dikarya</taxon>
        <taxon>Ascomycota</taxon>
        <taxon>Pezizomycotina</taxon>
        <taxon>Geoglossomycetes</taxon>
        <taxon>Geoglossales</taxon>
        <taxon>Geoglossaceae</taxon>
        <taxon>Trichoglossum</taxon>
    </lineage>
</organism>
<dbReference type="SUPFAM" id="SSF53056">
    <property type="entry name" value="beta-carbonic anhydrase, cab"/>
    <property type="match status" value="1"/>
</dbReference>
<dbReference type="CDD" id="cd00883">
    <property type="entry name" value="beta_CA_cladeA"/>
    <property type="match status" value="1"/>
</dbReference>
<sequence length="261" mass="28783">MSYHPKHPKTRSGCQVFGFSGEQAPIPKFHAGEVGVRLQFLSPRKTNLRLQAISDIRGKYEFDQTTSPPQWEIDKNLSFINKINAADPNLLPSLAGGQSPPILWIGCSDSRVPETTLLDLRPGDVFVHRNIANIVTTGDTSVQSVITYAVEHLHVKCIVVCGHTGCGGVSAVIDDHKFEGPLELWLEPLRKLKHEYAGQYGSLDGSVEYSKRVESLVRFNIQAATAIVNSSSVVQEAKKVRQLDILAAIYDVGKGKLQFFM</sequence>
<evidence type="ECO:0000256" key="5">
    <source>
        <dbReference type="ARBA" id="ARBA00023239"/>
    </source>
</evidence>
<feature type="binding site" evidence="7">
    <location>
        <position position="163"/>
    </location>
    <ligand>
        <name>Zn(2+)</name>
        <dbReference type="ChEBI" id="CHEBI:29105"/>
    </ligand>
</feature>
<comment type="catalytic activity">
    <reaction evidence="6 8">
        <text>hydrogencarbonate + H(+) = CO2 + H2O</text>
        <dbReference type="Rhea" id="RHEA:10748"/>
        <dbReference type="ChEBI" id="CHEBI:15377"/>
        <dbReference type="ChEBI" id="CHEBI:15378"/>
        <dbReference type="ChEBI" id="CHEBI:16526"/>
        <dbReference type="ChEBI" id="CHEBI:17544"/>
        <dbReference type="EC" id="4.2.1.1"/>
    </reaction>
</comment>
<protein>
    <recommendedName>
        <fullName evidence="2 8">Carbonic anhydrase</fullName>
        <ecNumber evidence="2 8">4.2.1.1</ecNumber>
    </recommendedName>
    <alternativeName>
        <fullName evidence="8">Carbonate dehydratase</fullName>
    </alternativeName>
</protein>
<keyword evidence="4 7" id="KW-0862">Zinc</keyword>
<comment type="function">
    <text evidence="8">Reversible hydration of carbon dioxide.</text>
</comment>
<dbReference type="Pfam" id="PF00484">
    <property type="entry name" value="Pro_CA"/>
    <property type="match status" value="1"/>
</dbReference>
<keyword evidence="5 8" id="KW-0456">Lyase</keyword>
<feature type="binding site" evidence="7">
    <location>
        <position position="166"/>
    </location>
    <ligand>
        <name>Zn(2+)</name>
        <dbReference type="ChEBI" id="CHEBI:29105"/>
    </ligand>
</feature>
<evidence type="ECO:0000313" key="10">
    <source>
        <dbReference type="Proteomes" id="UP000750711"/>
    </source>
</evidence>
<keyword evidence="10" id="KW-1185">Reference proteome</keyword>
<comment type="caution">
    <text evidence="9">The sequence shown here is derived from an EMBL/GenBank/DDBJ whole genome shotgun (WGS) entry which is preliminary data.</text>
</comment>
<evidence type="ECO:0000256" key="1">
    <source>
        <dbReference type="ARBA" id="ARBA00006217"/>
    </source>
</evidence>
<evidence type="ECO:0000256" key="6">
    <source>
        <dbReference type="ARBA" id="ARBA00048348"/>
    </source>
</evidence>
<dbReference type="InterPro" id="IPR001765">
    <property type="entry name" value="Carbonic_anhydrase"/>
</dbReference>
<keyword evidence="3 7" id="KW-0479">Metal-binding</keyword>
<feature type="binding site" evidence="7">
    <location>
        <position position="109"/>
    </location>
    <ligand>
        <name>Zn(2+)</name>
        <dbReference type="ChEBI" id="CHEBI:29105"/>
    </ligand>
</feature>
<accession>A0A9P8LJ14</accession>
<gene>
    <name evidence="9" type="ORF">GP486_000149</name>
</gene>
<dbReference type="EMBL" id="JAGHQM010000008">
    <property type="protein sequence ID" value="KAH0566437.1"/>
    <property type="molecule type" value="Genomic_DNA"/>
</dbReference>
<dbReference type="AlphaFoldDB" id="A0A9P8LJ14"/>
<name>A0A9P8LJ14_9PEZI</name>
<evidence type="ECO:0000313" key="9">
    <source>
        <dbReference type="EMBL" id="KAH0566437.1"/>
    </source>
</evidence>
<dbReference type="Gene3D" id="3.40.1050.10">
    <property type="entry name" value="Carbonic anhydrase"/>
    <property type="match status" value="1"/>
</dbReference>
<reference evidence="9" key="1">
    <citation type="submission" date="2021-03" db="EMBL/GenBank/DDBJ databases">
        <title>Comparative genomics and phylogenomic investigation of the class Geoglossomycetes provide insights into ecological specialization and systematics.</title>
        <authorList>
            <person name="Melie T."/>
            <person name="Pirro S."/>
            <person name="Miller A.N."/>
            <person name="Quandt A."/>
        </authorList>
    </citation>
    <scope>NUCLEOTIDE SEQUENCE</scope>
    <source>
        <strain evidence="9">CAQ_001_2017</strain>
    </source>
</reference>
<evidence type="ECO:0000256" key="3">
    <source>
        <dbReference type="ARBA" id="ARBA00022723"/>
    </source>
</evidence>
<evidence type="ECO:0000256" key="4">
    <source>
        <dbReference type="ARBA" id="ARBA00022833"/>
    </source>
</evidence>
<dbReference type="GO" id="GO:0034599">
    <property type="term" value="P:cellular response to oxidative stress"/>
    <property type="evidence" value="ECO:0007669"/>
    <property type="project" value="TreeGrafter"/>
</dbReference>
<evidence type="ECO:0000256" key="7">
    <source>
        <dbReference type="PIRSR" id="PIRSR601765-1"/>
    </source>
</evidence>
<dbReference type="GO" id="GO:0071244">
    <property type="term" value="P:cellular response to carbon dioxide"/>
    <property type="evidence" value="ECO:0007669"/>
    <property type="project" value="TreeGrafter"/>
</dbReference>
<comment type="cofactor">
    <cofactor evidence="7">
        <name>Zn(2+)</name>
        <dbReference type="ChEBI" id="CHEBI:29105"/>
    </cofactor>
    <text evidence="7">Binds 1 zinc ion per subunit.</text>
</comment>
<dbReference type="EC" id="4.2.1.1" evidence="2 8"/>